<dbReference type="GO" id="GO:0005634">
    <property type="term" value="C:nucleus"/>
    <property type="evidence" value="ECO:0007669"/>
    <property type="project" value="TreeGrafter"/>
</dbReference>
<feature type="binding site" evidence="12">
    <location>
        <position position="120"/>
    </location>
    <ligand>
        <name>ATP</name>
        <dbReference type="ChEBI" id="CHEBI:30616"/>
    </ligand>
</feature>
<dbReference type="Pfam" id="PF00069">
    <property type="entry name" value="Pkinase"/>
    <property type="match status" value="2"/>
</dbReference>
<dbReference type="PANTHER" id="PTHR24353">
    <property type="entry name" value="CYCLIC NUCLEOTIDE-DEPENDENT PROTEIN KINASE"/>
    <property type="match status" value="1"/>
</dbReference>
<comment type="catalytic activity">
    <reaction evidence="11">
        <text>L-seryl-[protein] + ATP = O-phospho-L-seryl-[protein] + ADP + H(+)</text>
        <dbReference type="Rhea" id="RHEA:17989"/>
        <dbReference type="Rhea" id="RHEA-COMP:9863"/>
        <dbReference type="Rhea" id="RHEA-COMP:11604"/>
        <dbReference type="ChEBI" id="CHEBI:15378"/>
        <dbReference type="ChEBI" id="CHEBI:29999"/>
        <dbReference type="ChEBI" id="CHEBI:30616"/>
        <dbReference type="ChEBI" id="CHEBI:83421"/>
        <dbReference type="ChEBI" id="CHEBI:456216"/>
        <dbReference type="EC" id="2.7.11.11"/>
    </reaction>
</comment>
<keyword evidence="7" id="KW-0418">Kinase</keyword>
<evidence type="ECO:0000256" key="13">
    <source>
        <dbReference type="RuleBase" id="RU000304"/>
    </source>
</evidence>
<protein>
    <recommendedName>
        <fullName evidence="2">cAMP-dependent protein kinase</fullName>
        <ecNumber evidence="2">2.7.11.11</ecNumber>
    </recommendedName>
</protein>
<keyword evidence="6 12" id="KW-0547">Nucleotide-binding</keyword>
<evidence type="ECO:0000313" key="17">
    <source>
        <dbReference type="Proteomes" id="UP000233120"/>
    </source>
</evidence>
<dbReference type="Proteomes" id="UP000233120">
    <property type="component" value="Unassembled WGS sequence"/>
</dbReference>
<dbReference type="PANTHER" id="PTHR24353:SF116">
    <property type="entry name" value="CAMP-DEPENDENT PROTEIN KINASE"/>
    <property type="match status" value="1"/>
</dbReference>
<gene>
    <name evidence="16" type="primary">PRKACB</name>
</gene>
<feature type="domain" description="Protein kinase" evidence="14">
    <location>
        <begin position="91"/>
        <end position="331"/>
    </location>
</feature>
<dbReference type="EC" id="2.7.11.11" evidence="2"/>
<keyword evidence="8 12" id="KW-0067">ATP-binding</keyword>
<evidence type="ECO:0000256" key="6">
    <source>
        <dbReference type="ARBA" id="ARBA00022741"/>
    </source>
</evidence>
<evidence type="ECO:0000256" key="3">
    <source>
        <dbReference type="ARBA" id="ARBA00022527"/>
    </source>
</evidence>
<dbReference type="InterPro" id="IPR008271">
    <property type="entry name" value="Ser/Thr_kinase_AS"/>
</dbReference>
<evidence type="ECO:0000256" key="10">
    <source>
        <dbReference type="ARBA" id="ARBA00047292"/>
    </source>
</evidence>
<evidence type="ECO:0000256" key="8">
    <source>
        <dbReference type="ARBA" id="ARBA00022840"/>
    </source>
</evidence>
<dbReference type="InterPro" id="IPR044109">
    <property type="entry name" value="STKc_PKA"/>
</dbReference>
<organism evidence="16 17">
    <name type="scientific">Macaca nemestrina</name>
    <name type="common">Pig-tailed macaque</name>
    <dbReference type="NCBI Taxonomy" id="9545"/>
    <lineage>
        <taxon>Eukaryota</taxon>
        <taxon>Metazoa</taxon>
        <taxon>Chordata</taxon>
        <taxon>Craniata</taxon>
        <taxon>Vertebrata</taxon>
        <taxon>Euteleostomi</taxon>
        <taxon>Mammalia</taxon>
        <taxon>Eutheria</taxon>
        <taxon>Euarchontoglires</taxon>
        <taxon>Primates</taxon>
        <taxon>Haplorrhini</taxon>
        <taxon>Catarrhini</taxon>
        <taxon>Cercopithecidae</taxon>
        <taxon>Cercopithecinae</taxon>
        <taxon>Macaca</taxon>
    </lineage>
</organism>
<dbReference type="AlphaFoldDB" id="A0A2K6D716"/>
<keyword evidence="4" id="KW-0808">Transferase</keyword>
<evidence type="ECO:0000256" key="11">
    <source>
        <dbReference type="ARBA" id="ARBA00047454"/>
    </source>
</evidence>
<dbReference type="SUPFAM" id="SSF56112">
    <property type="entry name" value="Protein kinase-like (PK-like)"/>
    <property type="match status" value="1"/>
</dbReference>
<dbReference type="FunFam" id="1.10.510.10:FF:000005">
    <property type="entry name" value="cAMP-dependent protein kinase catalytic subunit alpha"/>
    <property type="match status" value="1"/>
</dbReference>
<comment type="similarity">
    <text evidence="1">Belongs to the protein kinase superfamily. AGC Ser/Thr protein kinase family. cAMP subfamily.</text>
</comment>
<evidence type="ECO:0000259" key="14">
    <source>
        <dbReference type="PROSITE" id="PS50011"/>
    </source>
</evidence>
<name>A0A2K6D716_MACNE</name>
<dbReference type="Gene3D" id="3.30.200.20">
    <property type="entry name" value="Phosphorylase Kinase, domain 1"/>
    <property type="match status" value="1"/>
</dbReference>
<dbReference type="PROSITE" id="PS50011">
    <property type="entry name" value="PROTEIN_KINASE_DOM"/>
    <property type="match status" value="1"/>
</dbReference>
<evidence type="ECO:0000256" key="9">
    <source>
        <dbReference type="ARBA" id="ARBA00023149"/>
    </source>
</evidence>
<dbReference type="Ensembl" id="ENSMNET00000056133.1">
    <property type="protein sequence ID" value="ENSMNEP00000031704.1"/>
    <property type="gene ID" value="ENSMNEG00000039211.1"/>
</dbReference>
<evidence type="ECO:0000256" key="7">
    <source>
        <dbReference type="ARBA" id="ARBA00022777"/>
    </source>
</evidence>
<reference evidence="16" key="2">
    <citation type="submission" date="2025-09" db="UniProtKB">
        <authorList>
            <consortium name="Ensembl"/>
        </authorList>
    </citation>
    <scope>IDENTIFICATION</scope>
</reference>
<dbReference type="Gene3D" id="1.10.510.10">
    <property type="entry name" value="Transferase(Phosphotransferase) domain 1"/>
    <property type="match status" value="1"/>
</dbReference>
<evidence type="ECO:0000256" key="2">
    <source>
        <dbReference type="ARBA" id="ARBA00012444"/>
    </source>
</evidence>
<dbReference type="GO" id="GO:0005952">
    <property type="term" value="C:cAMP-dependent protein kinase complex"/>
    <property type="evidence" value="ECO:0007669"/>
    <property type="project" value="TreeGrafter"/>
</dbReference>
<dbReference type="Bgee" id="ENSMNEG00000039211">
    <property type="expression patterns" value="Expressed in temporal lobe and 12 other cell types or tissues"/>
</dbReference>
<evidence type="ECO:0000313" key="16">
    <source>
        <dbReference type="Ensembl" id="ENSMNEP00000031704.1"/>
    </source>
</evidence>
<sequence length="384" mass="44731">MAAYREAPCNQYTGTTTALQKLEGFASRLFHRHSKGTAHDQKTALENDSLHFSEHTALWDRSMKEFLAKAKEDFLKKWENPTQNNAGLEDFERKKTLGTGSFGRVMLVKHKATEQYYAMKILDKQKVVKLKQIEHTLNEKRILQAVNFPFLVRLEYAFKDNSNLYMVMEYVPGGEMFSHLRRIGRFSEPHARFYAAQIVLTFEYLHSLDLIYRDLKPENLLIDHQGYIQPNLDFFLKKTIIPNSLSRGYNKAVDWWALGVLIYEMAAGYPPFFADQPIQIYEKIVSGKVRFPSHFSSDLKDLLRNLLQVDLTKRYGNLKNGVSDIKTHKWFATTDWIAIYQRKVEAPFIPKFRGSGDTSNFDDYEEEDIRVSITEKCAKEFGEF</sequence>
<dbReference type="SMART" id="SM00133">
    <property type="entry name" value="S_TK_X"/>
    <property type="match status" value="1"/>
</dbReference>
<dbReference type="InterPro" id="IPR017441">
    <property type="entry name" value="Protein_kinase_ATP_BS"/>
</dbReference>
<dbReference type="CDD" id="cd14209">
    <property type="entry name" value="STKc_PKA"/>
    <property type="match status" value="1"/>
</dbReference>
<dbReference type="PROSITE" id="PS51285">
    <property type="entry name" value="AGC_KINASE_CTER"/>
    <property type="match status" value="1"/>
</dbReference>
<evidence type="ECO:0000256" key="1">
    <source>
        <dbReference type="ARBA" id="ARBA00007115"/>
    </source>
</evidence>
<dbReference type="GO" id="GO:0005829">
    <property type="term" value="C:cytosol"/>
    <property type="evidence" value="ECO:0007669"/>
    <property type="project" value="TreeGrafter"/>
</dbReference>
<comment type="catalytic activity">
    <reaction evidence="10">
        <text>L-threonyl-[protein] + ATP = O-phospho-L-threonyl-[protein] + ADP + H(+)</text>
        <dbReference type="Rhea" id="RHEA:46608"/>
        <dbReference type="Rhea" id="RHEA-COMP:11060"/>
        <dbReference type="Rhea" id="RHEA-COMP:11605"/>
        <dbReference type="ChEBI" id="CHEBI:15378"/>
        <dbReference type="ChEBI" id="CHEBI:30013"/>
        <dbReference type="ChEBI" id="CHEBI:30616"/>
        <dbReference type="ChEBI" id="CHEBI:61977"/>
        <dbReference type="ChEBI" id="CHEBI:456216"/>
        <dbReference type="EC" id="2.7.11.11"/>
    </reaction>
</comment>
<accession>A0A2K6D716</accession>
<dbReference type="PROSITE" id="PS00107">
    <property type="entry name" value="PROTEIN_KINASE_ATP"/>
    <property type="match status" value="1"/>
</dbReference>
<evidence type="ECO:0000256" key="4">
    <source>
        <dbReference type="ARBA" id="ARBA00022679"/>
    </source>
</evidence>
<feature type="domain" description="AGC-kinase C-terminal" evidence="15">
    <location>
        <begin position="332"/>
        <end position="384"/>
    </location>
</feature>
<keyword evidence="3 13" id="KW-0723">Serine/threonine-protein kinase</keyword>
<dbReference type="SMART" id="SM00220">
    <property type="entry name" value="S_TKc"/>
    <property type="match status" value="1"/>
</dbReference>
<dbReference type="GeneTree" id="ENSGT00940000161169"/>
<dbReference type="InterPro" id="IPR000719">
    <property type="entry name" value="Prot_kinase_dom"/>
</dbReference>
<keyword evidence="17" id="KW-1185">Reference proteome</keyword>
<keyword evidence="9" id="KW-0114">cAMP</keyword>
<dbReference type="PROSITE" id="PS00108">
    <property type="entry name" value="PROTEIN_KINASE_ST"/>
    <property type="match status" value="1"/>
</dbReference>
<evidence type="ECO:0000259" key="15">
    <source>
        <dbReference type="PROSITE" id="PS51285"/>
    </source>
</evidence>
<dbReference type="GO" id="GO:0004691">
    <property type="term" value="F:cAMP-dependent protein kinase activity"/>
    <property type="evidence" value="ECO:0007669"/>
    <property type="project" value="UniProtKB-EC"/>
</dbReference>
<evidence type="ECO:0000256" key="5">
    <source>
        <dbReference type="ARBA" id="ARBA00022707"/>
    </source>
</evidence>
<dbReference type="InterPro" id="IPR000961">
    <property type="entry name" value="AGC-kinase_C"/>
</dbReference>
<dbReference type="GO" id="GO:0005524">
    <property type="term" value="F:ATP binding"/>
    <property type="evidence" value="ECO:0007669"/>
    <property type="project" value="UniProtKB-UniRule"/>
</dbReference>
<keyword evidence="5" id="KW-0449">Lipoprotein</keyword>
<proteinExistence type="inferred from homology"/>
<evidence type="ECO:0000256" key="12">
    <source>
        <dbReference type="PROSITE-ProRule" id="PRU10141"/>
    </source>
</evidence>
<keyword evidence="5" id="KW-0519">Myristate</keyword>
<dbReference type="FunFam" id="3.30.200.20:FF:000005">
    <property type="entry name" value="cAMP-dependent protein kinase catalytic subunit"/>
    <property type="match status" value="1"/>
</dbReference>
<reference evidence="16" key="1">
    <citation type="submission" date="2025-08" db="UniProtKB">
        <authorList>
            <consortium name="Ensembl"/>
        </authorList>
    </citation>
    <scope>IDENTIFICATION</scope>
</reference>
<dbReference type="InterPro" id="IPR011009">
    <property type="entry name" value="Kinase-like_dom_sf"/>
</dbReference>